<dbReference type="Pfam" id="PF02424">
    <property type="entry name" value="ApbE"/>
    <property type="match status" value="1"/>
</dbReference>
<evidence type="ECO:0000256" key="3">
    <source>
        <dbReference type="ARBA" id="ARBA00022630"/>
    </source>
</evidence>
<gene>
    <name evidence="12" type="ORF">JG30_01930</name>
</gene>
<dbReference type="HOGENOM" id="CLU_044403_1_0_9"/>
<evidence type="ECO:0000256" key="4">
    <source>
        <dbReference type="ARBA" id="ARBA00022679"/>
    </source>
</evidence>
<dbReference type="AlphaFoldDB" id="A0A0F4LVU8"/>
<evidence type="ECO:0000256" key="9">
    <source>
        <dbReference type="ARBA" id="ARBA00048540"/>
    </source>
</evidence>
<dbReference type="InterPro" id="IPR024932">
    <property type="entry name" value="ApbE"/>
</dbReference>
<dbReference type="EC" id="2.7.1.180" evidence="1 10"/>
<dbReference type="OrthoDB" id="9778595at2"/>
<reference evidence="12 13" key="1">
    <citation type="submission" date="2015-01" db="EMBL/GenBank/DDBJ databases">
        <title>Comparative genomics of the lactic acid bacteria isolated from the honey bee gut.</title>
        <authorList>
            <person name="Ellegaard K.M."/>
            <person name="Tamarit D."/>
            <person name="Javelind E."/>
            <person name="Olofsson T."/>
            <person name="Andersson S.G."/>
            <person name="Vasquez A."/>
        </authorList>
    </citation>
    <scope>NUCLEOTIDE SEQUENCE [LARGE SCALE GENOMIC DNA]</scope>
    <source>
        <strain evidence="12 13">Bin4</strain>
    </source>
</reference>
<dbReference type="EMBL" id="JXJQ01000003">
    <property type="protein sequence ID" value="KJY62745.1"/>
    <property type="molecule type" value="Genomic_DNA"/>
</dbReference>
<keyword evidence="5 10" id="KW-0479">Metal-binding</keyword>
<dbReference type="GO" id="GO:0016740">
    <property type="term" value="F:transferase activity"/>
    <property type="evidence" value="ECO:0007669"/>
    <property type="project" value="UniProtKB-UniRule"/>
</dbReference>
<keyword evidence="3 10" id="KW-0285">Flavoprotein</keyword>
<dbReference type="SUPFAM" id="SSF143631">
    <property type="entry name" value="ApbE-like"/>
    <property type="match status" value="1"/>
</dbReference>
<feature type="binding site" evidence="11">
    <location>
        <position position="146"/>
    </location>
    <ligand>
        <name>Mg(2+)</name>
        <dbReference type="ChEBI" id="CHEBI:18420"/>
    </ligand>
</feature>
<dbReference type="PIRSF" id="PIRSF006268">
    <property type="entry name" value="ApbE"/>
    <property type="match status" value="1"/>
</dbReference>
<dbReference type="PANTHER" id="PTHR30040:SF2">
    <property type="entry name" value="FAD:PROTEIN FMN TRANSFERASE"/>
    <property type="match status" value="1"/>
</dbReference>
<protein>
    <recommendedName>
        <fullName evidence="2 10">FAD:protein FMN transferase</fullName>
        <ecNumber evidence="1 10">2.7.1.180</ecNumber>
    </recommendedName>
    <alternativeName>
        <fullName evidence="8 10">Flavin transferase</fullName>
    </alternativeName>
</protein>
<evidence type="ECO:0000256" key="10">
    <source>
        <dbReference type="PIRNR" id="PIRNR006268"/>
    </source>
</evidence>
<comment type="similarity">
    <text evidence="10">Belongs to the ApbE family.</text>
</comment>
<evidence type="ECO:0000313" key="13">
    <source>
        <dbReference type="Proteomes" id="UP000033558"/>
    </source>
</evidence>
<dbReference type="Proteomes" id="UP000033558">
    <property type="component" value="Unassembled WGS sequence"/>
</dbReference>
<accession>A0A0F4LVU8</accession>
<evidence type="ECO:0000256" key="11">
    <source>
        <dbReference type="PIRSR" id="PIRSR006268-2"/>
    </source>
</evidence>
<keyword evidence="7 10" id="KW-0460">Magnesium</keyword>
<organism evidence="12 13">
    <name type="scientific">Bombilactobacillus mellifer</name>
    <dbReference type="NCBI Taxonomy" id="1218492"/>
    <lineage>
        <taxon>Bacteria</taxon>
        <taxon>Bacillati</taxon>
        <taxon>Bacillota</taxon>
        <taxon>Bacilli</taxon>
        <taxon>Lactobacillales</taxon>
        <taxon>Lactobacillaceae</taxon>
        <taxon>Bombilactobacillus</taxon>
    </lineage>
</organism>
<evidence type="ECO:0000313" key="12">
    <source>
        <dbReference type="EMBL" id="KJY62745.1"/>
    </source>
</evidence>
<dbReference type="InterPro" id="IPR003374">
    <property type="entry name" value="ApbE-like_sf"/>
</dbReference>
<evidence type="ECO:0000256" key="2">
    <source>
        <dbReference type="ARBA" id="ARBA00016337"/>
    </source>
</evidence>
<comment type="cofactor">
    <cofactor evidence="11">
        <name>Mg(2+)</name>
        <dbReference type="ChEBI" id="CHEBI:18420"/>
    </cofactor>
    <cofactor evidence="11">
        <name>Mn(2+)</name>
        <dbReference type="ChEBI" id="CHEBI:29035"/>
    </cofactor>
    <text evidence="11">Magnesium. Can also use manganese.</text>
</comment>
<dbReference type="PANTHER" id="PTHR30040">
    <property type="entry name" value="THIAMINE BIOSYNTHESIS LIPOPROTEIN APBE"/>
    <property type="match status" value="1"/>
</dbReference>
<keyword evidence="6 10" id="KW-0274">FAD</keyword>
<evidence type="ECO:0000256" key="5">
    <source>
        <dbReference type="ARBA" id="ARBA00022723"/>
    </source>
</evidence>
<sequence length="320" mass="35370">MNRLSKQYYGLGTLITLSLFGSSQNADLDQAAHLIQTYENLLTVNRPQSEIMAINHAAGQHPVAVSDATYQIARQAIEVSRADFGFNALIGPLVKLWKIGFTDAQVPSPQQINIRLALINPKDCSYNDQNREIYLHLPGMELDLGAIAKGYIADRVQDLWHAYGKISGSIDLGGNLMLMGPAPMHTDHCWNIGIQDPKAPRGQALASVHLPACSAVTSGIYERHLEVAGHSYHHILDPRTGYPCTNQLASVTVFSKKSIDGEIETARLFFAGGPLKNWGQSRSDLYGAVFVTKDHKLIVQKLKPEHIHLLNPHYHLHFSN</sequence>
<dbReference type="PATRIC" id="fig|1218492.5.peg.306"/>
<evidence type="ECO:0000256" key="1">
    <source>
        <dbReference type="ARBA" id="ARBA00011955"/>
    </source>
</evidence>
<dbReference type="Gene3D" id="3.10.520.10">
    <property type="entry name" value="ApbE-like domains"/>
    <property type="match status" value="1"/>
</dbReference>
<dbReference type="GO" id="GO:0046872">
    <property type="term" value="F:metal ion binding"/>
    <property type="evidence" value="ECO:0007669"/>
    <property type="project" value="UniProtKB-UniRule"/>
</dbReference>
<keyword evidence="13" id="KW-1185">Reference proteome</keyword>
<keyword evidence="4 10" id="KW-0808">Transferase</keyword>
<dbReference type="STRING" id="1218492.JG30_01930"/>
<comment type="caution">
    <text evidence="12">The sequence shown here is derived from an EMBL/GenBank/DDBJ whole genome shotgun (WGS) entry which is preliminary data.</text>
</comment>
<dbReference type="RefSeq" id="WP_143443871.1">
    <property type="nucleotide sequence ID" value="NZ_JBHSZT010000003.1"/>
</dbReference>
<evidence type="ECO:0000256" key="6">
    <source>
        <dbReference type="ARBA" id="ARBA00022827"/>
    </source>
</evidence>
<comment type="catalytic activity">
    <reaction evidence="9 10">
        <text>L-threonyl-[protein] + FAD = FMN-L-threonyl-[protein] + AMP + H(+)</text>
        <dbReference type="Rhea" id="RHEA:36847"/>
        <dbReference type="Rhea" id="RHEA-COMP:11060"/>
        <dbReference type="Rhea" id="RHEA-COMP:11061"/>
        <dbReference type="ChEBI" id="CHEBI:15378"/>
        <dbReference type="ChEBI" id="CHEBI:30013"/>
        <dbReference type="ChEBI" id="CHEBI:57692"/>
        <dbReference type="ChEBI" id="CHEBI:74257"/>
        <dbReference type="ChEBI" id="CHEBI:456215"/>
        <dbReference type="EC" id="2.7.1.180"/>
    </reaction>
</comment>
<proteinExistence type="inferred from homology"/>
<evidence type="ECO:0000256" key="8">
    <source>
        <dbReference type="ARBA" id="ARBA00031306"/>
    </source>
</evidence>
<evidence type="ECO:0000256" key="7">
    <source>
        <dbReference type="ARBA" id="ARBA00022842"/>
    </source>
</evidence>
<name>A0A0F4LVU8_9LACO</name>